<gene>
    <name evidence="1" type="ORF">G1H10_30405</name>
</gene>
<accession>A0A6L9SH13</accession>
<dbReference type="RefSeq" id="WP_163745038.1">
    <property type="nucleotide sequence ID" value="NZ_JAAGOA010000035.1"/>
</dbReference>
<comment type="caution">
    <text evidence="1">The sequence shown here is derived from an EMBL/GenBank/DDBJ whole genome shotgun (WGS) entry which is preliminary data.</text>
</comment>
<evidence type="ECO:0000313" key="1">
    <source>
        <dbReference type="EMBL" id="NEE04489.1"/>
    </source>
</evidence>
<name>A0A6L9SH13_9ACTN</name>
<evidence type="ECO:0000313" key="2">
    <source>
        <dbReference type="Proteomes" id="UP000475214"/>
    </source>
</evidence>
<proteinExistence type="predicted"/>
<sequence>MAGTSESGRSGPMAEVREGMRVLDRSGQELGSVEDLKMGDLGADTSAGQLMDERTDMVQELGRAFTGGSDMPPQLAERLRRLGYLKASRTMSPVDVYVAGDQIERVDNGTVYLNVERDDLYAT</sequence>
<keyword evidence="2" id="KW-1185">Reference proteome</keyword>
<dbReference type="Proteomes" id="UP000475214">
    <property type="component" value="Unassembled WGS sequence"/>
</dbReference>
<protein>
    <recommendedName>
        <fullName evidence="3">PRC-barrel domain containing protein</fullName>
    </recommendedName>
</protein>
<organism evidence="1 2">
    <name type="scientific">Phytoactinopolyspora halotolerans</name>
    <dbReference type="NCBI Taxonomy" id="1981512"/>
    <lineage>
        <taxon>Bacteria</taxon>
        <taxon>Bacillati</taxon>
        <taxon>Actinomycetota</taxon>
        <taxon>Actinomycetes</taxon>
        <taxon>Jiangellales</taxon>
        <taxon>Jiangellaceae</taxon>
        <taxon>Phytoactinopolyspora</taxon>
    </lineage>
</organism>
<dbReference type="AlphaFoldDB" id="A0A6L9SH13"/>
<dbReference type="EMBL" id="JAAGOA010000035">
    <property type="protein sequence ID" value="NEE04489.1"/>
    <property type="molecule type" value="Genomic_DNA"/>
</dbReference>
<reference evidence="1 2" key="1">
    <citation type="submission" date="2020-02" db="EMBL/GenBank/DDBJ databases">
        <authorList>
            <person name="Li X.-J."/>
            <person name="Han X.-M."/>
        </authorList>
    </citation>
    <scope>NUCLEOTIDE SEQUENCE [LARGE SCALE GENOMIC DNA]</scope>
    <source>
        <strain evidence="1 2">CCTCC AB 2017055</strain>
    </source>
</reference>
<evidence type="ECO:0008006" key="3">
    <source>
        <dbReference type="Google" id="ProtNLM"/>
    </source>
</evidence>